<dbReference type="InterPro" id="IPR005532">
    <property type="entry name" value="SUMF_dom"/>
</dbReference>
<dbReference type="Proteomes" id="UP000000268">
    <property type="component" value="Chromosome"/>
</dbReference>
<feature type="domain" description="Sulfatase-modifying factor enzyme-like" evidence="1">
    <location>
        <begin position="92"/>
        <end position="307"/>
    </location>
</feature>
<evidence type="ECO:0000313" key="2">
    <source>
        <dbReference type="EMBL" id="ABW25270.1"/>
    </source>
</evidence>
<dbReference type="AlphaFoldDB" id="B0C7L0"/>
<dbReference type="PANTHER" id="PTHR23150:SF19">
    <property type="entry name" value="FORMYLGLYCINE-GENERATING ENZYME"/>
    <property type="match status" value="1"/>
</dbReference>
<dbReference type="OrthoDB" id="3981129at2"/>
<dbReference type="InterPro" id="IPR016187">
    <property type="entry name" value="CTDL_fold"/>
</dbReference>
<dbReference type="SUPFAM" id="SSF56436">
    <property type="entry name" value="C-type lectin-like"/>
    <property type="match status" value="1"/>
</dbReference>
<protein>
    <recommendedName>
        <fullName evidence="1">Sulfatase-modifying factor enzyme-like domain-containing protein</fullName>
    </recommendedName>
</protein>
<dbReference type="GO" id="GO:0120147">
    <property type="term" value="F:formylglycine-generating oxidase activity"/>
    <property type="evidence" value="ECO:0007669"/>
    <property type="project" value="TreeGrafter"/>
</dbReference>
<dbReference type="Pfam" id="PF03781">
    <property type="entry name" value="FGE-sulfatase"/>
    <property type="match status" value="1"/>
</dbReference>
<dbReference type="RefSeq" id="WP_012160882.1">
    <property type="nucleotide sequence ID" value="NC_009925.1"/>
</dbReference>
<dbReference type="STRING" id="329726.AM1_0184"/>
<dbReference type="KEGG" id="amr:AM1_0184"/>
<gene>
    <name evidence="2" type="ordered locus">AM1_0184</name>
</gene>
<dbReference type="EMBL" id="CP000828">
    <property type="protein sequence ID" value="ABW25270.1"/>
    <property type="molecule type" value="Genomic_DNA"/>
</dbReference>
<dbReference type="HOGENOM" id="CLU_012431_0_1_3"/>
<dbReference type="InterPro" id="IPR042095">
    <property type="entry name" value="SUMF_sf"/>
</dbReference>
<sequence>MHPSFNLKLSLLGVLTLTQLLGCQTGVKPSSLTPTQCEQGGDFVWIEGGDYILGSDRQERDYAYRISAAASAQQPEQRAKAEARLRKRGWFDGEPNRQVRSQPSVCMGKNLITNAEYQAFVKATGHRSPFISADDYQKQGFLVHPYLSVKPFLWQGQRFPTGKGQHPVVLVSYPDAQAFAQWRGQQDGQSYRLPTALEWEQAARGTDGRYFPWGNDWQADATNWANHGGLQTSAIATYPLSRSPAGVEDMAGNVFEYTSTLTQQVIRSAVVMKGCSWDDSPGFCRAAYQHSRSQNSRHILFGFRLVKE</sequence>
<organism evidence="2 3">
    <name type="scientific">Acaryochloris marina (strain MBIC 11017)</name>
    <dbReference type="NCBI Taxonomy" id="329726"/>
    <lineage>
        <taxon>Bacteria</taxon>
        <taxon>Bacillati</taxon>
        <taxon>Cyanobacteriota</taxon>
        <taxon>Cyanophyceae</taxon>
        <taxon>Acaryochloridales</taxon>
        <taxon>Acaryochloridaceae</taxon>
        <taxon>Acaryochloris</taxon>
    </lineage>
</organism>
<evidence type="ECO:0000259" key="1">
    <source>
        <dbReference type="Pfam" id="PF03781"/>
    </source>
</evidence>
<keyword evidence="3" id="KW-1185">Reference proteome</keyword>
<dbReference type="PANTHER" id="PTHR23150">
    <property type="entry name" value="SULFATASE MODIFYING FACTOR 1, 2"/>
    <property type="match status" value="1"/>
</dbReference>
<proteinExistence type="predicted"/>
<dbReference type="Gene3D" id="3.90.1580.10">
    <property type="entry name" value="paralog of FGE (formylglycine-generating enzyme)"/>
    <property type="match status" value="1"/>
</dbReference>
<dbReference type="eggNOG" id="COG1262">
    <property type="taxonomic scope" value="Bacteria"/>
</dbReference>
<name>B0C7L0_ACAM1</name>
<dbReference type="InterPro" id="IPR051043">
    <property type="entry name" value="Sulfatase_Mod_Factor_Kinase"/>
</dbReference>
<accession>B0C7L0</accession>
<evidence type="ECO:0000313" key="3">
    <source>
        <dbReference type="Proteomes" id="UP000000268"/>
    </source>
</evidence>
<reference evidence="2 3" key="1">
    <citation type="journal article" date="2008" name="Proc. Natl. Acad. Sci. U.S.A.">
        <title>Niche adaptation and genome expansion in the chlorophyll d-producing cyanobacterium Acaryochloris marina.</title>
        <authorList>
            <person name="Swingley W.D."/>
            <person name="Chen M."/>
            <person name="Cheung P.C."/>
            <person name="Conrad A.L."/>
            <person name="Dejesa L.C."/>
            <person name="Hao J."/>
            <person name="Honchak B.M."/>
            <person name="Karbach L.E."/>
            <person name="Kurdoglu A."/>
            <person name="Lahiri S."/>
            <person name="Mastrian S.D."/>
            <person name="Miyashita H."/>
            <person name="Page L."/>
            <person name="Ramakrishna P."/>
            <person name="Satoh S."/>
            <person name="Sattley W.M."/>
            <person name="Shimada Y."/>
            <person name="Taylor H.L."/>
            <person name="Tomo T."/>
            <person name="Tsuchiya T."/>
            <person name="Wang Z.T."/>
            <person name="Raymond J."/>
            <person name="Mimuro M."/>
            <person name="Blankenship R.E."/>
            <person name="Touchman J.W."/>
        </authorList>
    </citation>
    <scope>NUCLEOTIDE SEQUENCE [LARGE SCALE GENOMIC DNA]</scope>
    <source>
        <strain evidence="3">MBIC 11017</strain>
    </source>
</reference>